<protein>
    <recommendedName>
        <fullName evidence="4">DUF2946 domain-containing protein</fullName>
    </recommendedName>
</protein>
<reference evidence="2 3" key="1">
    <citation type="submission" date="2020-12" db="EMBL/GenBank/DDBJ databases">
        <authorList>
            <person name="Zheng R.K."/>
            <person name="Sun C.M."/>
        </authorList>
    </citation>
    <scope>NUCLEOTIDE SEQUENCE [LARGE SCALE GENOMIC DNA]</scope>
    <source>
        <strain evidence="2 3">ZRK001</strain>
    </source>
</reference>
<evidence type="ECO:0000313" key="3">
    <source>
        <dbReference type="Proteomes" id="UP000596083"/>
    </source>
</evidence>
<accession>A0A7T7KKL4</accession>
<feature type="chain" id="PRO_5032505674" description="DUF2946 domain-containing protein" evidence="1">
    <location>
        <begin position="33"/>
        <end position="122"/>
    </location>
</feature>
<evidence type="ECO:0000313" key="2">
    <source>
        <dbReference type="EMBL" id="QQM28984.1"/>
    </source>
</evidence>
<evidence type="ECO:0000256" key="1">
    <source>
        <dbReference type="SAM" id="SignalP"/>
    </source>
</evidence>
<dbReference type="RefSeq" id="WP_200333678.1">
    <property type="nucleotide sequence ID" value="NZ_CP066786.1"/>
</dbReference>
<name>A0A7T7KKL4_9HYPH</name>
<sequence>MHMTLLRKMRAAVKVLCIVTAMLLGVLPPSVASSAARHCATTPEVAMHHAQPASALHDMDHRTDDGAKECCPAVCGLQAGITSGQPSGLLTRVIRDLVFLDLSARLKGQPVPPDFEPPRLRA</sequence>
<gene>
    <name evidence="2" type="ORF">JET14_11565</name>
</gene>
<organism evidence="2 3">
    <name type="scientific">Martelella lutilitoris</name>
    <dbReference type="NCBI Taxonomy" id="2583532"/>
    <lineage>
        <taxon>Bacteria</taxon>
        <taxon>Pseudomonadati</taxon>
        <taxon>Pseudomonadota</taxon>
        <taxon>Alphaproteobacteria</taxon>
        <taxon>Hyphomicrobiales</taxon>
        <taxon>Aurantimonadaceae</taxon>
        <taxon>Martelella</taxon>
    </lineage>
</organism>
<dbReference type="KEGG" id="mlut:JET14_11565"/>
<feature type="signal peptide" evidence="1">
    <location>
        <begin position="1"/>
        <end position="32"/>
    </location>
</feature>
<keyword evidence="1" id="KW-0732">Signal</keyword>
<evidence type="ECO:0008006" key="4">
    <source>
        <dbReference type="Google" id="ProtNLM"/>
    </source>
</evidence>
<dbReference type="EMBL" id="CP066786">
    <property type="protein sequence ID" value="QQM28984.1"/>
    <property type="molecule type" value="Genomic_DNA"/>
</dbReference>
<dbReference type="AlphaFoldDB" id="A0A7T7KKL4"/>
<dbReference type="Proteomes" id="UP000596083">
    <property type="component" value="Chromosome"/>
</dbReference>
<proteinExistence type="predicted"/>